<keyword evidence="2" id="KW-1185">Reference proteome</keyword>
<organism evidence="1 2">
    <name type="scientific">Channa striata</name>
    <name type="common">Snakehead murrel</name>
    <name type="synonym">Ophicephalus striatus</name>
    <dbReference type="NCBI Taxonomy" id="64152"/>
    <lineage>
        <taxon>Eukaryota</taxon>
        <taxon>Metazoa</taxon>
        <taxon>Chordata</taxon>
        <taxon>Craniata</taxon>
        <taxon>Vertebrata</taxon>
        <taxon>Euteleostomi</taxon>
        <taxon>Actinopterygii</taxon>
        <taxon>Neopterygii</taxon>
        <taxon>Teleostei</taxon>
        <taxon>Neoteleostei</taxon>
        <taxon>Acanthomorphata</taxon>
        <taxon>Anabantaria</taxon>
        <taxon>Anabantiformes</taxon>
        <taxon>Channoidei</taxon>
        <taxon>Channidae</taxon>
        <taxon>Channa</taxon>
    </lineage>
</organism>
<proteinExistence type="predicted"/>
<evidence type="ECO:0000313" key="2">
    <source>
        <dbReference type="Proteomes" id="UP001187415"/>
    </source>
</evidence>
<dbReference type="EMBL" id="JAUPFM010000006">
    <property type="protein sequence ID" value="KAK2848745.1"/>
    <property type="molecule type" value="Genomic_DNA"/>
</dbReference>
<protein>
    <submittedName>
        <fullName evidence="1">Uncharacterized protein</fullName>
    </submittedName>
</protein>
<gene>
    <name evidence="1" type="ORF">Q5P01_008579</name>
</gene>
<comment type="caution">
    <text evidence="1">The sequence shown here is derived from an EMBL/GenBank/DDBJ whole genome shotgun (WGS) entry which is preliminary data.</text>
</comment>
<evidence type="ECO:0000313" key="1">
    <source>
        <dbReference type="EMBL" id="KAK2848745.1"/>
    </source>
</evidence>
<dbReference type="AlphaFoldDB" id="A0AA88N2A5"/>
<reference evidence="1" key="1">
    <citation type="submission" date="2023-07" db="EMBL/GenBank/DDBJ databases">
        <title>Chromosome-level Genome Assembly of Striped Snakehead (Channa striata).</title>
        <authorList>
            <person name="Liu H."/>
        </authorList>
    </citation>
    <scope>NUCLEOTIDE SEQUENCE</scope>
    <source>
        <strain evidence="1">Gz</strain>
        <tissue evidence="1">Muscle</tissue>
    </source>
</reference>
<dbReference type="Proteomes" id="UP001187415">
    <property type="component" value="Unassembled WGS sequence"/>
</dbReference>
<name>A0AA88N2A5_CHASR</name>
<sequence length="109" mass="12086">MPISQTSDICTGLRLGRIKATDLCGNTNPPPGLRKTIATIRHENYVTEGDFETLPSKRSHSVLNLPKCACPCLLCEHVTLCGRYRPPTTISCQRTRRGQKATVQSDEEM</sequence>
<accession>A0AA88N2A5</accession>